<evidence type="ECO:0000313" key="5">
    <source>
        <dbReference type="EMBL" id="KAI7794705.1"/>
    </source>
</evidence>
<dbReference type="PROSITE" id="PS51635">
    <property type="entry name" value="PNPLA"/>
    <property type="match status" value="1"/>
</dbReference>
<dbReference type="Gene3D" id="3.40.1090.10">
    <property type="entry name" value="Cytosolic phospholipase A2 catalytic domain"/>
    <property type="match status" value="1"/>
</dbReference>
<proteinExistence type="predicted"/>
<dbReference type="GO" id="GO:0055088">
    <property type="term" value="P:lipid homeostasis"/>
    <property type="evidence" value="ECO:0007669"/>
    <property type="project" value="TreeGrafter"/>
</dbReference>
<gene>
    <name evidence="5" type="ORF">IRJ41_021673</name>
</gene>
<feature type="short sequence motif" description="DGA/G" evidence="2">
    <location>
        <begin position="123"/>
        <end position="125"/>
    </location>
</feature>
<dbReference type="PANTHER" id="PTHR12406:SF46">
    <property type="entry name" value="PATATIN-LIKE PHOSPHOLIPASE DOMAIN-CONTAINING PROTEIN 2"/>
    <property type="match status" value="1"/>
</dbReference>
<name>A0A9W7TCJ9_TRIRA</name>
<sequence length="454" mass="52395">MQLFLCIQPYTAKELKHISSRVRDNLLEFARFTRQLPFGLLSPTADVYRWLEVTLERSLPDNAHRLASGRLHVSMTRILDGKNVLVSEFHSNEDLIRALLCSCFVPLYSGTIPPQYKGEHYMDGGFTNIQPFEDTSPTLTISPFAGEMDICPSDTSTTFCDVIIQQLSFHCSMPNLIRLLDAMFPRDWRILKKAFYSGYQDTIYFLEWSNALQLYPDRRMESDVSDDSGTSDSLSSDHWMLTQTDAEDRDHQEELRKSVKEVFSPQGPSRPTQEVHQISKVQVQEVLLCNIVGQLEIMSDPKVSLSQRTLSFLLFLFTLPIWSATTFASRYQKWITHAVTVTYWVLQGCKLFMIFVFNIFLSTMWKSLRDILISFVPSQVHAEYQRARQLIERRDASSSFNGPVSASFQDSSSISQTLPNLYTLLRSLEIDRKWKKHKIEVQHTILQHMTAKRS</sequence>
<keyword evidence="6" id="KW-1185">Reference proteome</keyword>
<dbReference type="GO" id="GO:0004806">
    <property type="term" value="F:triacylglycerol lipase activity"/>
    <property type="evidence" value="ECO:0007669"/>
    <property type="project" value="TreeGrafter"/>
</dbReference>
<dbReference type="GO" id="GO:0005811">
    <property type="term" value="C:lipid droplet"/>
    <property type="evidence" value="ECO:0007669"/>
    <property type="project" value="TreeGrafter"/>
</dbReference>
<dbReference type="GO" id="GO:0016020">
    <property type="term" value="C:membrane"/>
    <property type="evidence" value="ECO:0007669"/>
    <property type="project" value="TreeGrafter"/>
</dbReference>
<dbReference type="EMBL" id="JAFHDT010000021">
    <property type="protein sequence ID" value="KAI7794705.1"/>
    <property type="molecule type" value="Genomic_DNA"/>
</dbReference>
<organism evidence="5 6">
    <name type="scientific">Triplophysa rosa</name>
    <name type="common">Cave loach</name>
    <dbReference type="NCBI Taxonomy" id="992332"/>
    <lineage>
        <taxon>Eukaryota</taxon>
        <taxon>Metazoa</taxon>
        <taxon>Chordata</taxon>
        <taxon>Craniata</taxon>
        <taxon>Vertebrata</taxon>
        <taxon>Euteleostomi</taxon>
        <taxon>Actinopterygii</taxon>
        <taxon>Neopterygii</taxon>
        <taxon>Teleostei</taxon>
        <taxon>Ostariophysi</taxon>
        <taxon>Cypriniformes</taxon>
        <taxon>Nemacheilidae</taxon>
        <taxon>Triplophysa</taxon>
    </lineage>
</organism>
<protein>
    <submittedName>
        <fullName evidence="5">Patatin-like phospholipase domain-containing protein 3</fullName>
    </submittedName>
</protein>
<accession>A0A9W7TCJ9</accession>
<keyword evidence="3" id="KW-0812">Transmembrane</keyword>
<evidence type="ECO:0000256" key="1">
    <source>
        <dbReference type="ARBA" id="ARBA00023098"/>
    </source>
</evidence>
<reference evidence="5" key="1">
    <citation type="submission" date="2021-02" db="EMBL/GenBank/DDBJ databases">
        <title>Comparative genomics reveals that relaxation of natural selection precedes convergent phenotypic evolution of cavefish.</title>
        <authorList>
            <person name="Peng Z."/>
        </authorList>
    </citation>
    <scope>NUCLEOTIDE SEQUENCE</scope>
    <source>
        <tissue evidence="5">Muscle</tissue>
    </source>
</reference>
<dbReference type="Pfam" id="PF01734">
    <property type="entry name" value="Patatin"/>
    <property type="match status" value="1"/>
</dbReference>
<dbReference type="Proteomes" id="UP001059041">
    <property type="component" value="Linkage Group LG21"/>
</dbReference>
<dbReference type="GO" id="GO:0005737">
    <property type="term" value="C:cytoplasm"/>
    <property type="evidence" value="ECO:0007669"/>
    <property type="project" value="TreeGrafter"/>
</dbReference>
<comment type="caution">
    <text evidence="5">The sequence shown here is derived from an EMBL/GenBank/DDBJ whole genome shotgun (WGS) entry which is preliminary data.</text>
</comment>
<evidence type="ECO:0000313" key="6">
    <source>
        <dbReference type="Proteomes" id="UP001059041"/>
    </source>
</evidence>
<keyword evidence="1" id="KW-0443">Lipid metabolism</keyword>
<dbReference type="PANTHER" id="PTHR12406">
    <property type="entry name" value="CALCIUM-INDEPENDENT PHOSPHOLIPASE A2 IPLA2 -RELATED"/>
    <property type="match status" value="1"/>
</dbReference>
<dbReference type="AlphaFoldDB" id="A0A9W7TCJ9"/>
<dbReference type="GO" id="GO:0019433">
    <property type="term" value="P:triglyceride catabolic process"/>
    <property type="evidence" value="ECO:0007669"/>
    <property type="project" value="TreeGrafter"/>
</dbReference>
<dbReference type="InterPro" id="IPR002641">
    <property type="entry name" value="PNPLA_dom"/>
</dbReference>
<keyword evidence="3" id="KW-0472">Membrane</keyword>
<evidence type="ECO:0000259" key="4">
    <source>
        <dbReference type="PROSITE" id="PS51635"/>
    </source>
</evidence>
<feature type="transmembrane region" description="Helical" evidence="3">
    <location>
        <begin position="341"/>
        <end position="361"/>
    </location>
</feature>
<dbReference type="InterPro" id="IPR033562">
    <property type="entry name" value="PLPL"/>
</dbReference>
<keyword evidence="3" id="KW-1133">Transmembrane helix</keyword>
<evidence type="ECO:0000256" key="3">
    <source>
        <dbReference type="SAM" id="Phobius"/>
    </source>
</evidence>
<feature type="domain" description="PNPLA" evidence="4">
    <location>
        <begin position="1"/>
        <end position="136"/>
    </location>
</feature>
<dbReference type="InterPro" id="IPR016035">
    <property type="entry name" value="Acyl_Trfase/lysoPLipase"/>
</dbReference>
<dbReference type="SUPFAM" id="SSF52151">
    <property type="entry name" value="FabD/lysophospholipase-like"/>
    <property type="match status" value="1"/>
</dbReference>
<evidence type="ECO:0000256" key="2">
    <source>
        <dbReference type="PROSITE-ProRule" id="PRU01161"/>
    </source>
</evidence>
<feature type="transmembrane region" description="Helical" evidence="3">
    <location>
        <begin position="310"/>
        <end position="329"/>
    </location>
</feature>
<comment type="caution">
    <text evidence="2">Lacks conserved residue(s) required for the propagation of feature annotation.</text>
</comment>